<protein>
    <submittedName>
        <fullName evidence="2">Uncharacterized protein</fullName>
    </submittedName>
</protein>
<dbReference type="AlphaFoldDB" id="A0A5C0VHT5"/>
<sequence>MKKLFIFPLALVLGLTILSISKATAQEEKSKLSFGLSLNTDAFFGVNPMLTGAYAFNDKTAFTFYGIQWGAGTAQAWGNWTEFGAGLNFTAGTFSINPQLGFTMGNLLSSGVAGRPVAGDGIVPNLTINHSSDKYEGQLYVGYYGALRDEKPNKNNYLHYWLNAGVKASSWLSLGAHYETLDFTGGTSATGASVEGSTVYTWLGPYVQFSKGNAGLRFAGGANLEDGTTGPDFYKMSFFFNF</sequence>
<reference evidence="2 3" key="1">
    <citation type="submission" date="2019-08" db="EMBL/GenBank/DDBJ databases">
        <title>Pedobacter sp. nov., isolated from Han river, South Korea.</title>
        <authorList>
            <person name="Lee D.-H."/>
            <person name="Kim Y.-S."/>
            <person name="Hwang E.-M."/>
            <person name="Le Tran T.C."/>
            <person name="Cha C.-J."/>
        </authorList>
    </citation>
    <scope>NUCLEOTIDE SEQUENCE [LARGE SCALE GENOMIC DNA]</scope>
    <source>
        <strain evidence="2 3">CJ43</strain>
    </source>
</reference>
<organism evidence="2 3">
    <name type="scientific">Pedobacter aquae</name>
    <dbReference type="NCBI Taxonomy" id="2605747"/>
    <lineage>
        <taxon>Bacteria</taxon>
        <taxon>Pseudomonadati</taxon>
        <taxon>Bacteroidota</taxon>
        <taxon>Sphingobacteriia</taxon>
        <taxon>Sphingobacteriales</taxon>
        <taxon>Sphingobacteriaceae</taxon>
        <taxon>Pedobacter</taxon>
    </lineage>
</organism>
<gene>
    <name evidence="2" type="ORF">FYC62_08225</name>
</gene>
<feature type="signal peptide" evidence="1">
    <location>
        <begin position="1"/>
        <end position="25"/>
    </location>
</feature>
<dbReference type="InterPro" id="IPR046620">
    <property type="entry name" value="DUF6733"/>
</dbReference>
<feature type="chain" id="PRO_5023028797" evidence="1">
    <location>
        <begin position="26"/>
        <end position="242"/>
    </location>
</feature>
<evidence type="ECO:0000313" key="3">
    <source>
        <dbReference type="Proteomes" id="UP000323653"/>
    </source>
</evidence>
<evidence type="ECO:0000313" key="2">
    <source>
        <dbReference type="EMBL" id="QEK51647.1"/>
    </source>
</evidence>
<keyword evidence="1" id="KW-0732">Signal</keyword>
<keyword evidence="3" id="KW-1185">Reference proteome</keyword>
<dbReference type="EMBL" id="CP043329">
    <property type="protein sequence ID" value="QEK51647.1"/>
    <property type="molecule type" value="Genomic_DNA"/>
</dbReference>
<proteinExistence type="predicted"/>
<dbReference type="RefSeq" id="WP_149074604.1">
    <property type="nucleotide sequence ID" value="NZ_CP043329.1"/>
</dbReference>
<accession>A0A5C0VHT5</accession>
<dbReference type="KEGG" id="pej:FYC62_08225"/>
<evidence type="ECO:0000256" key="1">
    <source>
        <dbReference type="SAM" id="SignalP"/>
    </source>
</evidence>
<dbReference type="Proteomes" id="UP000323653">
    <property type="component" value="Chromosome"/>
</dbReference>
<name>A0A5C0VHT5_9SPHI</name>
<dbReference type="Pfam" id="PF20507">
    <property type="entry name" value="DUF6733"/>
    <property type="match status" value="1"/>
</dbReference>